<comment type="caution">
    <text evidence="2">The sequence shown here is derived from an EMBL/GenBank/DDBJ whole genome shotgun (WGS) entry which is preliminary data.</text>
</comment>
<evidence type="ECO:0000256" key="1">
    <source>
        <dbReference type="SAM" id="MobiDB-lite"/>
    </source>
</evidence>
<evidence type="ECO:0000313" key="3">
    <source>
        <dbReference type="Proteomes" id="UP001295794"/>
    </source>
</evidence>
<dbReference type="EMBL" id="CAVNYO010000020">
    <property type="protein sequence ID" value="CAK5262508.1"/>
    <property type="molecule type" value="Genomic_DNA"/>
</dbReference>
<proteinExistence type="predicted"/>
<name>A0AAD2Q0H4_9AGAR</name>
<dbReference type="Proteomes" id="UP001295794">
    <property type="component" value="Unassembled WGS sequence"/>
</dbReference>
<protein>
    <submittedName>
        <fullName evidence="2">Uncharacterized protein</fullName>
    </submittedName>
</protein>
<dbReference type="AlphaFoldDB" id="A0AAD2Q0H4"/>
<feature type="non-terminal residue" evidence="2">
    <location>
        <position position="82"/>
    </location>
</feature>
<reference evidence="2" key="1">
    <citation type="submission" date="2023-11" db="EMBL/GenBank/DDBJ databases">
        <authorList>
            <person name="De Vega J J."/>
            <person name="De Vega J J."/>
        </authorList>
    </citation>
    <scope>NUCLEOTIDE SEQUENCE</scope>
</reference>
<evidence type="ECO:0000313" key="2">
    <source>
        <dbReference type="EMBL" id="CAK5262508.1"/>
    </source>
</evidence>
<sequence length="82" mass="8573">AKTLRAPGHASSSNGTDPAPHSAVAADADAMETEPDSDDDDEWERVVPGPAATTVLLSSQPAVGSSVGEWFVERSKFIPLRL</sequence>
<feature type="compositionally biased region" description="Acidic residues" evidence="1">
    <location>
        <begin position="29"/>
        <end position="43"/>
    </location>
</feature>
<feature type="compositionally biased region" description="Low complexity" evidence="1">
    <location>
        <begin position="17"/>
        <end position="28"/>
    </location>
</feature>
<feature type="non-terminal residue" evidence="2">
    <location>
        <position position="1"/>
    </location>
</feature>
<gene>
    <name evidence="2" type="ORF">MYCIT1_LOCUS1288</name>
</gene>
<organism evidence="2 3">
    <name type="scientific">Mycena citricolor</name>
    <dbReference type="NCBI Taxonomy" id="2018698"/>
    <lineage>
        <taxon>Eukaryota</taxon>
        <taxon>Fungi</taxon>
        <taxon>Dikarya</taxon>
        <taxon>Basidiomycota</taxon>
        <taxon>Agaricomycotina</taxon>
        <taxon>Agaricomycetes</taxon>
        <taxon>Agaricomycetidae</taxon>
        <taxon>Agaricales</taxon>
        <taxon>Marasmiineae</taxon>
        <taxon>Mycenaceae</taxon>
        <taxon>Mycena</taxon>
    </lineage>
</organism>
<keyword evidence="3" id="KW-1185">Reference proteome</keyword>
<accession>A0AAD2Q0H4</accession>
<feature type="region of interest" description="Disordered" evidence="1">
    <location>
        <begin position="1"/>
        <end position="45"/>
    </location>
</feature>